<proteinExistence type="predicted"/>
<evidence type="ECO:0000313" key="2">
    <source>
        <dbReference type="EMBL" id="TCK46317.1"/>
    </source>
</evidence>
<feature type="region of interest" description="Disordered" evidence="1">
    <location>
        <begin position="87"/>
        <end position="107"/>
    </location>
</feature>
<reference evidence="2 3" key="1">
    <citation type="submission" date="2019-03" db="EMBL/GenBank/DDBJ databases">
        <title>Genomic Encyclopedia of Type Strains, Phase IV (KMG-IV): sequencing the most valuable type-strain genomes for metagenomic binning, comparative biology and taxonomic classification.</title>
        <authorList>
            <person name="Goeker M."/>
        </authorList>
    </citation>
    <scope>NUCLEOTIDE SEQUENCE [LARGE SCALE GENOMIC DNA]</scope>
    <source>
        <strain evidence="2 3">DSM 18577</strain>
    </source>
</reference>
<dbReference type="Pfam" id="PF08850">
    <property type="entry name" value="DUF1820"/>
    <property type="match status" value="1"/>
</dbReference>
<sequence>MKEQPLYRIQFISNGKQYELYAKQVGQGNLFGFVEVRDFVFNTNSSVVVDPSEEKLKSEFADVECSFIPMHNVLRIDQVNKPGTVKLTDTSDKVRPFPGPIYTHKPE</sequence>
<dbReference type="AlphaFoldDB" id="A0A4R1J7G4"/>
<keyword evidence="3" id="KW-1185">Reference proteome</keyword>
<protein>
    <recommendedName>
        <fullName evidence="4">DUF1820 family protein</fullName>
    </recommendedName>
</protein>
<accession>A0A4R1J7G4</accession>
<dbReference type="EMBL" id="SMGD01000019">
    <property type="protein sequence ID" value="TCK46317.1"/>
    <property type="molecule type" value="Genomic_DNA"/>
</dbReference>
<dbReference type="PIRSF" id="PIRSF028538">
    <property type="entry name" value="DUF1820"/>
    <property type="match status" value="1"/>
</dbReference>
<dbReference type="Proteomes" id="UP000295565">
    <property type="component" value="Unassembled WGS sequence"/>
</dbReference>
<evidence type="ECO:0008006" key="4">
    <source>
        <dbReference type="Google" id="ProtNLM"/>
    </source>
</evidence>
<comment type="caution">
    <text evidence="2">The sequence shown here is derived from an EMBL/GenBank/DDBJ whole genome shotgun (WGS) entry which is preliminary data.</text>
</comment>
<dbReference type="OrthoDB" id="5641137at2"/>
<evidence type="ECO:0000313" key="3">
    <source>
        <dbReference type="Proteomes" id="UP000295565"/>
    </source>
</evidence>
<organism evidence="2 3">
    <name type="scientific">Celerinatantimonas diazotrophica</name>
    <dbReference type="NCBI Taxonomy" id="412034"/>
    <lineage>
        <taxon>Bacteria</taxon>
        <taxon>Pseudomonadati</taxon>
        <taxon>Pseudomonadota</taxon>
        <taxon>Gammaproteobacteria</taxon>
        <taxon>Celerinatantimonadaceae</taxon>
        <taxon>Celerinatantimonas</taxon>
    </lineage>
</organism>
<gene>
    <name evidence="2" type="ORF">EV690_3593</name>
</gene>
<evidence type="ECO:0000256" key="1">
    <source>
        <dbReference type="SAM" id="MobiDB-lite"/>
    </source>
</evidence>
<name>A0A4R1J7G4_9GAMM</name>
<dbReference type="InterPro" id="IPR014949">
    <property type="entry name" value="DUF1820"/>
</dbReference>